<dbReference type="InterPro" id="IPR003699">
    <property type="entry name" value="QueA"/>
</dbReference>
<sequence length="376" mass="43151">MDLNAYDYFLPKKNLALSPANPRDSSKLFVYNTKTDEIFFDRFYNLDKYLPKNSFLVLNNTKVLPARVEMKKESGGKVIVLFLVNIPSVMVRQAHHDKSVIPTEVEGSKRMTILAMVDRKINVGGKLFFDDKNFVEILSQKEHIFDLKFNFSRGKLFALLKKYGTMPVPLYLKKTPLNRDELMEKYQTIFAKKEGSSAAPTASLHFTDRVFDKLEKKGINKYFITLHVGLGTFAPLTDDNLKTKKLHEEYFEVDSNSLQCFKTLKSEGKKLVAVGTTVTRTLETLTNYSSSEVEKNSSRQTRTITGKTDLFIFSPYDFKIVDILITNFHLPKSSLMMLVEAFLQYKGAKKSLVELYNIAIKNNFRFYSFGDAMIIL</sequence>
<dbReference type="InterPro" id="IPR036100">
    <property type="entry name" value="QueA_sf"/>
</dbReference>
<dbReference type="Gene3D" id="2.40.10.240">
    <property type="entry name" value="QueA-like"/>
    <property type="match status" value="1"/>
</dbReference>
<gene>
    <name evidence="5" type="ORF">CO049_02145</name>
</gene>
<keyword evidence="4" id="KW-0671">Queuosine biosynthesis</keyword>
<evidence type="ECO:0000313" key="6">
    <source>
        <dbReference type="Proteomes" id="UP000229777"/>
    </source>
</evidence>
<dbReference type="AlphaFoldDB" id="A0A2M8F097"/>
<organism evidence="5 6">
    <name type="scientific">Candidatus Roizmanbacteria bacterium CG_4_9_14_0_2_um_filter_36_12</name>
    <dbReference type="NCBI Taxonomy" id="1974837"/>
    <lineage>
        <taxon>Bacteria</taxon>
        <taxon>Candidatus Roizmaniibacteriota</taxon>
    </lineage>
</organism>
<dbReference type="Pfam" id="PF02547">
    <property type="entry name" value="Queuosine_synth"/>
    <property type="match status" value="1"/>
</dbReference>
<dbReference type="GO" id="GO:0051075">
    <property type="term" value="F:S-adenosylmethionine:tRNA ribosyltransferase-isomerase activity"/>
    <property type="evidence" value="ECO:0007669"/>
    <property type="project" value="TreeGrafter"/>
</dbReference>
<comment type="caution">
    <text evidence="5">The sequence shown here is derived from an EMBL/GenBank/DDBJ whole genome shotgun (WGS) entry which is preliminary data.</text>
</comment>
<dbReference type="GO" id="GO:0008616">
    <property type="term" value="P:tRNA queuosine(34) biosynthetic process"/>
    <property type="evidence" value="ECO:0007669"/>
    <property type="project" value="UniProtKB-KW"/>
</dbReference>
<protein>
    <submittedName>
        <fullName evidence="5">tRNA preQ1(34) S-adenosylmethionine ribosyltransferase-isomerase QueA</fullName>
    </submittedName>
</protein>
<keyword evidence="5" id="KW-0413">Isomerase</keyword>
<keyword evidence="1" id="KW-0963">Cytoplasm</keyword>
<evidence type="ECO:0000256" key="1">
    <source>
        <dbReference type="ARBA" id="ARBA00022490"/>
    </source>
</evidence>
<keyword evidence="2 5" id="KW-0808">Transferase</keyword>
<dbReference type="InterPro" id="IPR042119">
    <property type="entry name" value="QueA_dom2"/>
</dbReference>
<dbReference type="NCBIfam" id="NF001140">
    <property type="entry name" value="PRK00147.1"/>
    <property type="match status" value="1"/>
</dbReference>
<reference evidence="6" key="1">
    <citation type="submission" date="2017-09" db="EMBL/GenBank/DDBJ databases">
        <title>Depth-based differentiation of microbial function through sediment-hosted aquifers and enrichment of novel symbionts in the deep terrestrial subsurface.</title>
        <authorList>
            <person name="Probst A.J."/>
            <person name="Ladd B."/>
            <person name="Jarett J.K."/>
            <person name="Geller-Mcgrath D.E."/>
            <person name="Sieber C.M.K."/>
            <person name="Emerson J.B."/>
            <person name="Anantharaman K."/>
            <person name="Thomas B.C."/>
            <person name="Malmstrom R."/>
            <person name="Stieglmeier M."/>
            <person name="Klingl A."/>
            <person name="Woyke T."/>
            <person name="Ryan C.M."/>
            <person name="Banfield J.F."/>
        </authorList>
    </citation>
    <scope>NUCLEOTIDE SEQUENCE [LARGE SCALE GENOMIC DNA]</scope>
</reference>
<dbReference type="Proteomes" id="UP000229777">
    <property type="component" value="Unassembled WGS sequence"/>
</dbReference>
<dbReference type="EMBL" id="PFSA01000036">
    <property type="protein sequence ID" value="PJC32711.1"/>
    <property type="molecule type" value="Genomic_DNA"/>
</dbReference>
<evidence type="ECO:0000313" key="5">
    <source>
        <dbReference type="EMBL" id="PJC32711.1"/>
    </source>
</evidence>
<proteinExistence type="predicted"/>
<dbReference type="InterPro" id="IPR042118">
    <property type="entry name" value="QueA_dom1"/>
</dbReference>
<keyword evidence="3" id="KW-0949">S-adenosyl-L-methionine</keyword>
<evidence type="ECO:0000256" key="2">
    <source>
        <dbReference type="ARBA" id="ARBA00022679"/>
    </source>
</evidence>
<evidence type="ECO:0000256" key="3">
    <source>
        <dbReference type="ARBA" id="ARBA00022691"/>
    </source>
</evidence>
<name>A0A2M8F097_9BACT</name>
<dbReference type="NCBIfam" id="TIGR00113">
    <property type="entry name" value="queA"/>
    <property type="match status" value="1"/>
</dbReference>
<dbReference type="PANTHER" id="PTHR30307">
    <property type="entry name" value="S-ADENOSYLMETHIONINE:TRNA RIBOSYLTRANSFERASE-ISOMERASE"/>
    <property type="match status" value="1"/>
</dbReference>
<dbReference type="SUPFAM" id="SSF111337">
    <property type="entry name" value="QueA-like"/>
    <property type="match status" value="1"/>
</dbReference>
<accession>A0A2M8F097</accession>
<dbReference type="Gene3D" id="3.40.1780.10">
    <property type="entry name" value="QueA-like"/>
    <property type="match status" value="1"/>
</dbReference>
<dbReference type="PANTHER" id="PTHR30307:SF0">
    <property type="entry name" value="S-ADENOSYLMETHIONINE:TRNA RIBOSYLTRANSFERASE-ISOMERASE"/>
    <property type="match status" value="1"/>
</dbReference>
<evidence type="ECO:0000256" key="4">
    <source>
        <dbReference type="ARBA" id="ARBA00022785"/>
    </source>
</evidence>